<evidence type="ECO:0000313" key="2">
    <source>
        <dbReference type="Proteomes" id="UP000280834"/>
    </source>
</evidence>
<evidence type="ECO:0000313" key="3">
    <source>
        <dbReference type="WBParaSite" id="BTMF_0001547401-mRNA-1"/>
    </source>
</evidence>
<organism evidence="3">
    <name type="scientific">Brugia timori</name>
    <dbReference type="NCBI Taxonomy" id="42155"/>
    <lineage>
        <taxon>Eukaryota</taxon>
        <taxon>Metazoa</taxon>
        <taxon>Ecdysozoa</taxon>
        <taxon>Nematoda</taxon>
        <taxon>Chromadorea</taxon>
        <taxon>Rhabditida</taxon>
        <taxon>Spirurina</taxon>
        <taxon>Spiruromorpha</taxon>
        <taxon>Filarioidea</taxon>
        <taxon>Onchocercidae</taxon>
        <taxon>Brugia</taxon>
    </lineage>
</organism>
<dbReference type="EMBL" id="UZAG01020141">
    <property type="protein sequence ID" value="VDO45904.1"/>
    <property type="molecule type" value="Genomic_DNA"/>
</dbReference>
<dbReference type="AlphaFoldDB" id="A0A0R3R630"/>
<name>A0A0R3R630_9BILA</name>
<accession>A0A0R3R630</accession>
<reference evidence="1 2" key="2">
    <citation type="submission" date="2018-11" db="EMBL/GenBank/DDBJ databases">
        <authorList>
            <consortium name="Pathogen Informatics"/>
        </authorList>
    </citation>
    <scope>NUCLEOTIDE SEQUENCE [LARGE SCALE GENOMIC DNA]</scope>
</reference>
<dbReference type="Proteomes" id="UP000280834">
    <property type="component" value="Unassembled WGS sequence"/>
</dbReference>
<protein>
    <submittedName>
        <fullName evidence="1 3">Uncharacterized protein</fullName>
    </submittedName>
</protein>
<dbReference type="STRING" id="42155.A0A0R3R630"/>
<evidence type="ECO:0000313" key="1">
    <source>
        <dbReference type="EMBL" id="VDO45904.1"/>
    </source>
</evidence>
<reference evidence="3" key="1">
    <citation type="submission" date="2017-02" db="UniProtKB">
        <authorList>
            <consortium name="WormBaseParasite"/>
        </authorList>
    </citation>
    <scope>IDENTIFICATION</scope>
</reference>
<proteinExistence type="predicted"/>
<dbReference type="WBParaSite" id="BTMF_0001547401-mRNA-1">
    <property type="protein sequence ID" value="BTMF_0001547401-mRNA-1"/>
    <property type="gene ID" value="BTMF_0001547401"/>
</dbReference>
<keyword evidence="2" id="KW-1185">Reference proteome</keyword>
<gene>
    <name evidence="1" type="ORF">BTMF_LOCUS13466</name>
</gene>
<sequence length="98" mass="11405">MITKRNKKQNLEHFEYTKNTKEVKDEKTEILGSSKSGMKMVGEQSIGQSSAFAVLDSQYKSWRLIVRNLPFKVGFSNFSFSPVNFIISKFFCQLNFFF</sequence>